<accession>A0ABV9GBH8</accession>
<protein>
    <submittedName>
        <fullName evidence="1">Uncharacterized protein</fullName>
    </submittedName>
</protein>
<evidence type="ECO:0000313" key="1">
    <source>
        <dbReference type="EMBL" id="MFC4610400.1"/>
    </source>
</evidence>
<name>A0ABV9GBH8_9ACTN</name>
<reference evidence="2" key="1">
    <citation type="journal article" date="2019" name="Int. J. Syst. Evol. Microbiol.">
        <title>The Global Catalogue of Microorganisms (GCM) 10K type strain sequencing project: providing services to taxonomists for standard genome sequencing and annotation.</title>
        <authorList>
            <consortium name="The Broad Institute Genomics Platform"/>
            <consortium name="The Broad Institute Genome Sequencing Center for Infectious Disease"/>
            <person name="Wu L."/>
            <person name="Ma J."/>
        </authorList>
    </citation>
    <scope>NUCLEOTIDE SEQUENCE [LARGE SCALE GENOMIC DNA]</scope>
    <source>
        <strain evidence="2">CGMCC 4.7139</strain>
    </source>
</reference>
<keyword evidence="2" id="KW-1185">Reference proteome</keyword>
<proteinExistence type="predicted"/>
<organism evidence="1 2">
    <name type="scientific">Streptomyces maoxianensis</name>
    <dbReference type="NCBI Taxonomy" id="1459942"/>
    <lineage>
        <taxon>Bacteria</taxon>
        <taxon>Bacillati</taxon>
        <taxon>Actinomycetota</taxon>
        <taxon>Actinomycetes</taxon>
        <taxon>Kitasatosporales</taxon>
        <taxon>Streptomycetaceae</taxon>
        <taxon>Streptomyces</taxon>
    </lineage>
</organism>
<gene>
    <name evidence="1" type="ORF">ACFO9E_21690</name>
</gene>
<evidence type="ECO:0000313" key="2">
    <source>
        <dbReference type="Proteomes" id="UP001595993"/>
    </source>
</evidence>
<dbReference type="EMBL" id="JBHSFE010000016">
    <property type="protein sequence ID" value="MFC4610400.1"/>
    <property type="molecule type" value="Genomic_DNA"/>
</dbReference>
<sequence>MPAARRAGQRLGAEGHVTFAGRLEADARGRITRAILEEGRGGDFHDFDRIAAWATGIAAGLAAEAERR</sequence>
<dbReference type="Proteomes" id="UP001595993">
    <property type="component" value="Unassembled WGS sequence"/>
</dbReference>
<comment type="caution">
    <text evidence="1">The sequence shown here is derived from an EMBL/GenBank/DDBJ whole genome shotgun (WGS) entry which is preliminary data.</text>
</comment>